<reference evidence="12 13" key="1">
    <citation type="submission" date="2023-10" db="EMBL/GenBank/DDBJ databases">
        <title>Chromosome-scale genome assembly provides insights into flower coloration mechanisms of Canna indica.</title>
        <authorList>
            <person name="Li C."/>
        </authorList>
    </citation>
    <scope>NUCLEOTIDE SEQUENCE [LARGE SCALE GENOMIC DNA]</scope>
    <source>
        <tissue evidence="12">Flower</tissue>
    </source>
</reference>
<dbReference type="Pfam" id="PF13041">
    <property type="entry name" value="PPR_2"/>
    <property type="match status" value="4"/>
</dbReference>
<dbReference type="SUPFAM" id="SSF48452">
    <property type="entry name" value="TPR-like"/>
    <property type="match status" value="1"/>
</dbReference>
<dbReference type="EMBL" id="CP136896">
    <property type="protein sequence ID" value="WOL12805.1"/>
    <property type="molecule type" value="Genomic_DNA"/>
</dbReference>
<feature type="repeat" description="PPR" evidence="10">
    <location>
        <begin position="188"/>
        <end position="222"/>
    </location>
</feature>
<sequence>MAIAPVLLPAKPAPPLSPLTVASFSKTILLEHCKTPRDLHQIHARLIKAGAAHLPSVTENLLECSALILPGNLHYALDVFRAAPSPHAQAYNILIRAFTRHSSPQEALALFLLMLGRAVPPDEHTFSCVLKACCRLCARRYGKQVHAHALKRGFGSEEFVVNSLIHMYASCGEVGVARNLFERMPERGIVTWNAMIAGYFKAGDWADVIELFRGMLHLGVAFDEITLISVLTACGRMGVLELGEWICGYMNANGLKRCQNLVTALIDMYAKCGEVDKARSLFDEMPDRDVVAWSAMISGYTQANRCREALALFHDMQKAKMEPNEVTMVSVLSSCADLGALETGKWVHSYIKRKQLHVTVNLGTALVDFYAKCGCMENALEAFDEMPSRNAWSWSVLIQGLASNGQGREALEVFSSMLEAKLQPTEVTFIGVLSACSHAGLVEEGRNFFRSMSKKYGIEPRIEHYGCMVDLFGRAGLIEEAYHFIKNMPIEPNAIVWRTLLASCKVHKNVEFGEESLKNIIKLEPRHSGDYILLSNIYASVGRWEDAVSVRNQMKEKGIVKIPGCSLIELEGKIFEFFAEDSSHPESNEIYEKVNEIVLKIKQVGYVPITAEARLDAEEDEKEVSVSHHSEKLAIAFGLMKSPPGAIIRLSKNLRVCADCHLATKLISKVYGREIVVRDRNRFHHFKDGSCSLEKEDHQLTTHSFSLRVAWLFSSLSNRREESLKCLLMAMERTWLITSRGIARKVKNGTCFPNFQIEDDGVEGYLECPNCKHLIDNSDVVSDWPGLPAGVKFDPSDVELLEHLAAKIGCNNSKPHKLIDEFIPMLEGEDGICYTHPQNLPGAKKDGSSVHFFHKISNAYGTGHRKRRKISQCGESEECVRWHKTGKTKHVLDQNGVHKGWKKIMVLYKSSKGGSKAGKANWVMHQYHIGPEEDEMEGEVVVSKLFYQQMMTQTEKKSEMEMENEKFAARVDPRTPNTNTPQPPRLKLEGSPFEANEHNLPLLLHEEEEIRPTTGENPKWWTGKSQAITTDDLNPCNLLCNEAMDALPHNEDSSHFTCSSNINCSKNEKTEEITSKNEVSCEFPDLDNILIDTPPDFQLTDLQFGSQESMSWLDQF</sequence>
<dbReference type="FunFam" id="2.170.150.80:FF:000009">
    <property type="entry name" value="NAC domain-containing protein 8"/>
    <property type="match status" value="1"/>
</dbReference>
<keyword evidence="8" id="KW-0804">Transcription</keyword>
<dbReference type="PANTHER" id="PTHR47926">
    <property type="entry name" value="PENTATRICOPEPTIDE REPEAT-CONTAINING PROTEIN"/>
    <property type="match status" value="1"/>
</dbReference>
<dbReference type="Pfam" id="PF14432">
    <property type="entry name" value="DYW_deaminase"/>
    <property type="match status" value="1"/>
</dbReference>
<dbReference type="Gene3D" id="1.25.40.10">
    <property type="entry name" value="Tetratricopeptide repeat domain"/>
    <property type="match status" value="4"/>
</dbReference>
<dbReference type="NCBIfam" id="TIGR00756">
    <property type="entry name" value="PPR"/>
    <property type="match status" value="7"/>
</dbReference>
<dbReference type="SUPFAM" id="SSF101941">
    <property type="entry name" value="NAC domain"/>
    <property type="match status" value="1"/>
</dbReference>
<dbReference type="GO" id="GO:0008270">
    <property type="term" value="F:zinc ion binding"/>
    <property type="evidence" value="ECO:0007669"/>
    <property type="project" value="InterPro"/>
</dbReference>
<dbReference type="GO" id="GO:0003677">
    <property type="term" value="F:DNA binding"/>
    <property type="evidence" value="ECO:0007669"/>
    <property type="project" value="UniProtKB-KW"/>
</dbReference>
<dbReference type="FunFam" id="1.25.40.10:FF:000395">
    <property type="entry name" value="Pentatricopeptide repeat-containing protein chloroplastic"/>
    <property type="match status" value="1"/>
</dbReference>
<evidence type="ECO:0000313" key="13">
    <source>
        <dbReference type="Proteomes" id="UP001327560"/>
    </source>
</evidence>
<evidence type="ECO:0000256" key="3">
    <source>
        <dbReference type="ARBA" id="ARBA00022640"/>
    </source>
</evidence>
<dbReference type="PROSITE" id="PS51005">
    <property type="entry name" value="NAC"/>
    <property type="match status" value="1"/>
</dbReference>
<keyword evidence="4" id="KW-0677">Repeat</keyword>
<dbReference type="Pfam" id="PF01535">
    <property type="entry name" value="PPR"/>
    <property type="match status" value="2"/>
</dbReference>
<dbReference type="Pfam" id="PF20431">
    <property type="entry name" value="E_motif"/>
    <property type="match status" value="1"/>
</dbReference>
<keyword evidence="2" id="KW-0150">Chloroplast</keyword>
<feature type="repeat" description="PPR" evidence="10">
    <location>
        <begin position="258"/>
        <end position="288"/>
    </location>
</feature>
<feature type="repeat" description="PPR" evidence="10">
    <location>
        <begin position="390"/>
        <end position="424"/>
    </location>
</feature>
<evidence type="ECO:0000256" key="6">
    <source>
        <dbReference type="ARBA" id="ARBA00023015"/>
    </source>
</evidence>
<dbReference type="AlphaFoldDB" id="A0AAQ3KQF4"/>
<proteinExistence type="predicted"/>
<evidence type="ECO:0000256" key="9">
    <source>
        <dbReference type="ARBA" id="ARBA00023242"/>
    </source>
</evidence>
<dbReference type="InterPro" id="IPR011990">
    <property type="entry name" value="TPR-like_helical_dom_sf"/>
</dbReference>
<comment type="subcellular location">
    <subcellularLocation>
        <location evidence="1">Plastid</location>
        <location evidence="1">Chloroplast</location>
    </subcellularLocation>
</comment>
<evidence type="ECO:0000256" key="10">
    <source>
        <dbReference type="PROSITE-ProRule" id="PRU00708"/>
    </source>
</evidence>
<keyword evidence="5" id="KW-0809">Transit peptide</keyword>
<dbReference type="InterPro" id="IPR032867">
    <property type="entry name" value="DYW_dom"/>
</dbReference>
<keyword evidence="7" id="KW-0238">DNA-binding</keyword>
<dbReference type="Pfam" id="PF20430">
    <property type="entry name" value="Eplus_motif"/>
    <property type="match status" value="1"/>
</dbReference>
<keyword evidence="6" id="KW-0805">Transcription regulation</keyword>
<dbReference type="Proteomes" id="UP001327560">
    <property type="component" value="Chromosome 7"/>
</dbReference>
<evidence type="ECO:0000256" key="8">
    <source>
        <dbReference type="ARBA" id="ARBA00023163"/>
    </source>
</evidence>
<dbReference type="GO" id="GO:0003723">
    <property type="term" value="F:RNA binding"/>
    <property type="evidence" value="ECO:0007669"/>
    <property type="project" value="InterPro"/>
</dbReference>
<gene>
    <name evidence="12" type="ORF">Cni_G21573</name>
</gene>
<dbReference type="InterPro" id="IPR002885">
    <property type="entry name" value="PPR_rpt"/>
</dbReference>
<dbReference type="GO" id="GO:0009451">
    <property type="term" value="P:RNA modification"/>
    <property type="evidence" value="ECO:0007669"/>
    <property type="project" value="InterPro"/>
</dbReference>
<keyword evidence="9" id="KW-0539">Nucleus</keyword>
<name>A0AAQ3KQF4_9LILI</name>
<evidence type="ECO:0000256" key="7">
    <source>
        <dbReference type="ARBA" id="ARBA00023125"/>
    </source>
</evidence>
<dbReference type="InterPro" id="IPR046848">
    <property type="entry name" value="E_motif"/>
</dbReference>
<evidence type="ECO:0000313" key="12">
    <source>
        <dbReference type="EMBL" id="WOL12805.1"/>
    </source>
</evidence>
<evidence type="ECO:0000259" key="11">
    <source>
        <dbReference type="PROSITE" id="PS51005"/>
    </source>
</evidence>
<dbReference type="FunFam" id="1.25.40.10:FF:000427">
    <property type="entry name" value="Pentatricopeptide repeat-containing protein chloroplastic"/>
    <property type="match status" value="1"/>
</dbReference>
<evidence type="ECO:0000256" key="4">
    <source>
        <dbReference type="ARBA" id="ARBA00022737"/>
    </source>
</evidence>
<dbReference type="Pfam" id="PF02365">
    <property type="entry name" value="NAM"/>
    <property type="match status" value="1"/>
</dbReference>
<dbReference type="GO" id="GO:0006355">
    <property type="term" value="P:regulation of DNA-templated transcription"/>
    <property type="evidence" value="ECO:0007669"/>
    <property type="project" value="InterPro"/>
</dbReference>
<organism evidence="12 13">
    <name type="scientific">Canna indica</name>
    <name type="common">Indian-shot</name>
    <dbReference type="NCBI Taxonomy" id="4628"/>
    <lineage>
        <taxon>Eukaryota</taxon>
        <taxon>Viridiplantae</taxon>
        <taxon>Streptophyta</taxon>
        <taxon>Embryophyta</taxon>
        <taxon>Tracheophyta</taxon>
        <taxon>Spermatophyta</taxon>
        <taxon>Magnoliopsida</taxon>
        <taxon>Liliopsida</taxon>
        <taxon>Zingiberales</taxon>
        <taxon>Cannaceae</taxon>
        <taxon>Canna</taxon>
    </lineage>
</organism>
<dbReference type="FunFam" id="1.25.40.10:FF:000031">
    <property type="entry name" value="Pentatricopeptide repeat-containing protein mitochondrial"/>
    <property type="match status" value="1"/>
</dbReference>
<evidence type="ECO:0000256" key="5">
    <source>
        <dbReference type="ARBA" id="ARBA00022946"/>
    </source>
</evidence>
<dbReference type="InterPro" id="IPR046960">
    <property type="entry name" value="PPR_At4g14850-like_plant"/>
</dbReference>
<dbReference type="GO" id="GO:0009507">
    <property type="term" value="C:chloroplast"/>
    <property type="evidence" value="ECO:0007669"/>
    <property type="project" value="UniProtKB-SubCell"/>
</dbReference>
<dbReference type="PANTHER" id="PTHR47926:SF458">
    <property type="entry name" value="PENTATRICOPEPTIDE REPEAT-CONTAINING PROTEIN"/>
    <property type="match status" value="1"/>
</dbReference>
<evidence type="ECO:0000256" key="1">
    <source>
        <dbReference type="ARBA" id="ARBA00004229"/>
    </source>
</evidence>
<dbReference type="InterPro" id="IPR003441">
    <property type="entry name" value="NAC-dom"/>
</dbReference>
<keyword evidence="3" id="KW-0934">Plastid</keyword>
<dbReference type="PROSITE" id="PS51375">
    <property type="entry name" value="PPR"/>
    <property type="match status" value="5"/>
</dbReference>
<dbReference type="FunFam" id="1.25.40.10:FF:000366">
    <property type="entry name" value="Pentatricopeptide (PPR) repeat-containing protein"/>
    <property type="match status" value="1"/>
</dbReference>
<evidence type="ECO:0000256" key="2">
    <source>
        <dbReference type="ARBA" id="ARBA00022528"/>
    </source>
</evidence>
<feature type="repeat" description="PPR" evidence="10">
    <location>
        <begin position="289"/>
        <end position="323"/>
    </location>
</feature>
<feature type="repeat" description="PPR" evidence="10">
    <location>
        <begin position="87"/>
        <end position="121"/>
    </location>
</feature>
<protein>
    <recommendedName>
        <fullName evidence="11">NAC domain-containing protein</fullName>
    </recommendedName>
</protein>
<feature type="domain" description="NAC" evidence="11">
    <location>
        <begin position="787"/>
        <end position="948"/>
    </location>
</feature>
<accession>A0AAQ3KQF4</accession>
<dbReference type="InterPro" id="IPR036093">
    <property type="entry name" value="NAC_dom_sf"/>
</dbReference>
<dbReference type="InterPro" id="IPR046849">
    <property type="entry name" value="E2_motif"/>
</dbReference>
<dbReference type="Gene3D" id="2.170.150.80">
    <property type="entry name" value="NAC domain"/>
    <property type="match status" value="1"/>
</dbReference>
<keyword evidence="13" id="KW-1185">Reference proteome</keyword>